<dbReference type="EC" id="1.11.1.24" evidence="3"/>
<dbReference type="InterPro" id="IPR036249">
    <property type="entry name" value="Thioredoxin-like_sf"/>
</dbReference>
<name>A0A074J8T9_9RHOB</name>
<comment type="function">
    <text evidence="1">Thiol-specific peroxidase that catalyzes the reduction of hydrogen peroxide and organic hydroperoxides to water and alcohols, respectively. Plays a role in cell protection against oxidative stress by detoxifying peroxides and as sensor of hydrogen peroxide-mediated signaling events.</text>
</comment>
<evidence type="ECO:0000256" key="10">
    <source>
        <dbReference type="ARBA" id="ARBA00038489"/>
    </source>
</evidence>
<gene>
    <name evidence="15" type="ORF">TP2_11035</name>
</gene>
<dbReference type="PROSITE" id="PS51352">
    <property type="entry name" value="THIOREDOXIN_2"/>
    <property type="match status" value="1"/>
</dbReference>
<comment type="subunit">
    <text evidence="2">Monomer.</text>
</comment>
<dbReference type="eggNOG" id="COG1225">
    <property type="taxonomic scope" value="Bacteria"/>
</dbReference>
<evidence type="ECO:0000256" key="9">
    <source>
        <dbReference type="ARBA" id="ARBA00032824"/>
    </source>
</evidence>
<keyword evidence="4" id="KW-0575">Peroxidase</keyword>
<evidence type="ECO:0000256" key="5">
    <source>
        <dbReference type="ARBA" id="ARBA00022862"/>
    </source>
</evidence>
<evidence type="ECO:0000259" key="14">
    <source>
        <dbReference type="PROSITE" id="PS51352"/>
    </source>
</evidence>
<evidence type="ECO:0000313" key="16">
    <source>
        <dbReference type="Proteomes" id="UP000027432"/>
    </source>
</evidence>
<dbReference type="RefSeq" id="WP_038078505.1">
    <property type="nucleotide sequence ID" value="NZ_AUND01000034.1"/>
</dbReference>
<evidence type="ECO:0000256" key="13">
    <source>
        <dbReference type="PIRSR" id="PIRSR000239-1"/>
    </source>
</evidence>
<keyword evidence="7" id="KW-1015">Disulfide bond</keyword>
<keyword evidence="6" id="KW-0560">Oxidoreductase</keyword>
<dbReference type="GO" id="GO:0045454">
    <property type="term" value="P:cell redox homeostasis"/>
    <property type="evidence" value="ECO:0007669"/>
    <property type="project" value="TreeGrafter"/>
</dbReference>
<dbReference type="PIRSF" id="PIRSF000239">
    <property type="entry name" value="AHPC"/>
    <property type="match status" value="1"/>
</dbReference>
<comment type="catalytic activity">
    <reaction evidence="12">
        <text>a hydroperoxide + [thioredoxin]-dithiol = an alcohol + [thioredoxin]-disulfide + H2O</text>
        <dbReference type="Rhea" id="RHEA:62620"/>
        <dbReference type="Rhea" id="RHEA-COMP:10698"/>
        <dbReference type="Rhea" id="RHEA-COMP:10700"/>
        <dbReference type="ChEBI" id="CHEBI:15377"/>
        <dbReference type="ChEBI" id="CHEBI:29950"/>
        <dbReference type="ChEBI" id="CHEBI:30879"/>
        <dbReference type="ChEBI" id="CHEBI:35924"/>
        <dbReference type="ChEBI" id="CHEBI:50058"/>
        <dbReference type="EC" id="1.11.1.24"/>
    </reaction>
</comment>
<dbReference type="CDD" id="cd03017">
    <property type="entry name" value="PRX_BCP"/>
    <property type="match status" value="1"/>
</dbReference>
<proteinExistence type="inferred from homology"/>
<dbReference type="InterPro" id="IPR050924">
    <property type="entry name" value="Peroxiredoxin_BCP/PrxQ"/>
</dbReference>
<feature type="active site" description="Cysteine sulfenic acid (-SOH) intermediate; for peroxidase activity" evidence="13">
    <location>
        <position position="57"/>
    </location>
</feature>
<dbReference type="Gene3D" id="3.40.30.10">
    <property type="entry name" value="Glutaredoxin"/>
    <property type="match status" value="1"/>
</dbReference>
<dbReference type="GO" id="GO:0034599">
    <property type="term" value="P:cellular response to oxidative stress"/>
    <property type="evidence" value="ECO:0007669"/>
    <property type="project" value="TreeGrafter"/>
</dbReference>
<dbReference type="FunFam" id="3.40.30.10:FF:000007">
    <property type="entry name" value="Thioredoxin-dependent thiol peroxidase"/>
    <property type="match status" value="1"/>
</dbReference>
<dbReference type="AlphaFoldDB" id="A0A074J8T9"/>
<evidence type="ECO:0000256" key="7">
    <source>
        <dbReference type="ARBA" id="ARBA00023157"/>
    </source>
</evidence>
<evidence type="ECO:0000256" key="12">
    <source>
        <dbReference type="ARBA" id="ARBA00049091"/>
    </source>
</evidence>
<dbReference type="EMBL" id="AUND01000034">
    <property type="protein sequence ID" value="KEO52003.1"/>
    <property type="molecule type" value="Genomic_DNA"/>
</dbReference>
<comment type="caution">
    <text evidence="15">The sequence shown here is derived from an EMBL/GenBank/DDBJ whole genome shotgun (WGS) entry which is preliminary data.</text>
</comment>
<evidence type="ECO:0000256" key="4">
    <source>
        <dbReference type="ARBA" id="ARBA00022559"/>
    </source>
</evidence>
<feature type="domain" description="Thioredoxin" evidence="14">
    <location>
        <begin position="2"/>
        <end position="167"/>
    </location>
</feature>
<sequence length="167" mass="17912">MIQTGEKAPDFTLPATGGKAFGALGKLITEDGMLRLSDALPHPVVLYFYPKDNTPGCTTEALDFTRLADAFTTAGVIVIGISKDSLKKHENFCAKHDLGIYLASDDGGETCEAYGAWAEKSMYGKTFWGIVRSTVLIGKDGTVAQVWPKVKVKGHTEDVLEAARGLS</sequence>
<evidence type="ECO:0000256" key="11">
    <source>
        <dbReference type="ARBA" id="ARBA00042639"/>
    </source>
</evidence>
<evidence type="ECO:0000256" key="3">
    <source>
        <dbReference type="ARBA" id="ARBA00013017"/>
    </source>
</evidence>
<dbReference type="PANTHER" id="PTHR42801">
    <property type="entry name" value="THIOREDOXIN-DEPENDENT PEROXIDE REDUCTASE"/>
    <property type="match status" value="1"/>
</dbReference>
<accession>A0A074J8T9</accession>
<protein>
    <recommendedName>
        <fullName evidence="3">thioredoxin-dependent peroxiredoxin</fullName>
        <ecNumber evidence="3">1.11.1.24</ecNumber>
    </recommendedName>
    <alternativeName>
        <fullName evidence="9">Thioredoxin peroxidase</fullName>
    </alternativeName>
    <alternativeName>
        <fullName evidence="11">Thioredoxin-dependent peroxiredoxin Bcp</fullName>
    </alternativeName>
</protein>
<dbReference type="SUPFAM" id="SSF52833">
    <property type="entry name" value="Thioredoxin-like"/>
    <property type="match status" value="1"/>
</dbReference>
<dbReference type="Pfam" id="PF00578">
    <property type="entry name" value="AhpC-TSA"/>
    <property type="match status" value="1"/>
</dbReference>
<comment type="similarity">
    <text evidence="10">Belongs to the peroxiredoxin family. BCP/PrxQ subfamily.</text>
</comment>
<dbReference type="InterPro" id="IPR013766">
    <property type="entry name" value="Thioredoxin_domain"/>
</dbReference>
<keyword evidence="16" id="KW-1185">Reference proteome</keyword>
<evidence type="ECO:0000256" key="2">
    <source>
        <dbReference type="ARBA" id="ARBA00011245"/>
    </source>
</evidence>
<dbReference type="InterPro" id="IPR000866">
    <property type="entry name" value="AhpC/TSA"/>
</dbReference>
<dbReference type="STRING" id="1353537.TP2_11035"/>
<dbReference type="Proteomes" id="UP000027432">
    <property type="component" value="Unassembled WGS sequence"/>
</dbReference>
<evidence type="ECO:0000256" key="6">
    <source>
        <dbReference type="ARBA" id="ARBA00023002"/>
    </source>
</evidence>
<dbReference type="GO" id="GO:0008379">
    <property type="term" value="F:thioredoxin peroxidase activity"/>
    <property type="evidence" value="ECO:0007669"/>
    <property type="project" value="TreeGrafter"/>
</dbReference>
<evidence type="ECO:0000256" key="8">
    <source>
        <dbReference type="ARBA" id="ARBA00023284"/>
    </source>
</evidence>
<keyword evidence="8" id="KW-0676">Redox-active center</keyword>
<dbReference type="InterPro" id="IPR024706">
    <property type="entry name" value="Peroxiredoxin_AhpC-typ"/>
</dbReference>
<evidence type="ECO:0000256" key="1">
    <source>
        <dbReference type="ARBA" id="ARBA00003330"/>
    </source>
</evidence>
<dbReference type="GO" id="GO:0005737">
    <property type="term" value="C:cytoplasm"/>
    <property type="evidence" value="ECO:0007669"/>
    <property type="project" value="TreeGrafter"/>
</dbReference>
<dbReference type="OrthoDB" id="9812811at2"/>
<organism evidence="15 16">
    <name type="scientific">Thioclava pacifica DSM 10166</name>
    <dbReference type="NCBI Taxonomy" id="1353537"/>
    <lineage>
        <taxon>Bacteria</taxon>
        <taxon>Pseudomonadati</taxon>
        <taxon>Pseudomonadota</taxon>
        <taxon>Alphaproteobacteria</taxon>
        <taxon>Rhodobacterales</taxon>
        <taxon>Paracoccaceae</taxon>
        <taxon>Thioclava</taxon>
    </lineage>
</organism>
<keyword evidence="5" id="KW-0049">Antioxidant</keyword>
<evidence type="ECO:0000313" key="15">
    <source>
        <dbReference type="EMBL" id="KEO52003.1"/>
    </source>
</evidence>
<dbReference type="PANTHER" id="PTHR42801:SF4">
    <property type="entry name" value="AHPC_TSA FAMILY PROTEIN"/>
    <property type="match status" value="1"/>
</dbReference>
<reference evidence="15 16" key="1">
    <citation type="submission" date="2013-07" db="EMBL/GenBank/DDBJ databases">
        <title>Thioclava pacifica DSM 10166 Genome Sequencing.</title>
        <authorList>
            <person name="Lai Q."/>
            <person name="Shao Z."/>
        </authorList>
    </citation>
    <scope>NUCLEOTIDE SEQUENCE [LARGE SCALE GENOMIC DNA]</scope>
    <source>
        <strain evidence="15 16">DSM 10166</strain>
    </source>
</reference>